<organism evidence="2 3">
    <name type="scientific">Penicillium capsulatum</name>
    <dbReference type="NCBI Taxonomy" id="69766"/>
    <lineage>
        <taxon>Eukaryota</taxon>
        <taxon>Fungi</taxon>
        <taxon>Dikarya</taxon>
        <taxon>Ascomycota</taxon>
        <taxon>Pezizomycotina</taxon>
        <taxon>Eurotiomycetes</taxon>
        <taxon>Eurotiomycetidae</taxon>
        <taxon>Eurotiales</taxon>
        <taxon>Aspergillaceae</taxon>
        <taxon>Penicillium</taxon>
    </lineage>
</organism>
<dbReference type="OrthoDB" id="4227028at2759"/>
<name>A0A9W9M047_9EURO</name>
<feature type="compositionally biased region" description="Acidic residues" evidence="1">
    <location>
        <begin position="121"/>
        <end position="130"/>
    </location>
</feature>
<dbReference type="Proteomes" id="UP001146351">
    <property type="component" value="Unassembled WGS sequence"/>
</dbReference>
<dbReference type="PANTHER" id="PTHR28199">
    <property type="entry name" value="PROCESSING OF GAS1 AND ALP PROTEIN 2"/>
    <property type="match status" value="1"/>
</dbReference>
<evidence type="ECO:0000313" key="3">
    <source>
        <dbReference type="Proteomes" id="UP001146351"/>
    </source>
</evidence>
<dbReference type="EMBL" id="JAPQKO010000001">
    <property type="protein sequence ID" value="KAJ5184120.1"/>
    <property type="molecule type" value="Genomic_DNA"/>
</dbReference>
<gene>
    <name evidence="2" type="ORF">N7492_001736</name>
</gene>
<dbReference type="InterPro" id="IPR011431">
    <property type="entry name" value="Trafficking_Pga2"/>
</dbReference>
<dbReference type="Pfam" id="PF07543">
    <property type="entry name" value="PGA2"/>
    <property type="match status" value="1"/>
</dbReference>
<keyword evidence="3" id="KW-1185">Reference proteome</keyword>
<sequence>MAQAEGPDLSELAADAASDFFTQIFGFVDEGVRRFFRNFYNSFAEVSKGRWAKVIGSVIFYLIVRPWIEKLFKYLHDRDRAKQKAKKDAEKAALGGKKAKVSANSLRGGRESGKVLGEVDHTDEEAEAEEEKNLAQASGVPEWNKMARKRQKKHLRNLEKQASEPADEISEERVMELLDWSESEDDKKA</sequence>
<proteinExistence type="predicted"/>
<reference evidence="2" key="2">
    <citation type="journal article" date="2023" name="IMA Fungus">
        <title>Comparative genomic study of the Penicillium genus elucidates a diverse pangenome and 15 lateral gene transfer events.</title>
        <authorList>
            <person name="Petersen C."/>
            <person name="Sorensen T."/>
            <person name="Nielsen M.R."/>
            <person name="Sondergaard T.E."/>
            <person name="Sorensen J.L."/>
            <person name="Fitzpatrick D.A."/>
            <person name="Frisvad J.C."/>
            <person name="Nielsen K.L."/>
        </authorList>
    </citation>
    <scope>NUCLEOTIDE SEQUENCE</scope>
    <source>
        <strain evidence="2">IBT 21917</strain>
    </source>
</reference>
<evidence type="ECO:0000313" key="2">
    <source>
        <dbReference type="EMBL" id="KAJ5184120.1"/>
    </source>
</evidence>
<comment type="caution">
    <text evidence="2">The sequence shown here is derived from an EMBL/GenBank/DDBJ whole genome shotgun (WGS) entry which is preliminary data.</text>
</comment>
<dbReference type="AlphaFoldDB" id="A0A9W9M047"/>
<feature type="compositionally biased region" description="Basic and acidic residues" evidence="1">
    <location>
        <begin position="108"/>
        <end position="120"/>
    </location>
</feature>
<dbReference type="GO" id="GO:0015031">
    <property type="term" value="P:protein transport"/>
    <property type="evidence" value="ECO:0007669"/>
    <property type="project" value="TreeGrafter"/>
</dbReference>
<protein>
    <recommendedName>
        <fullName evidence="4">Protein trafficking Pga2</fullName>
    </recommendedName>
</protein>
<reference evidence="2" key="1">
    <citation type="submission" date="2022-11" db="EMBL/GenBank/DDBJ databases">
        <authorList>
            <person name="Petersen C."/>
        </authorList>
    </citation>
    <scope>NUCLEOTIDE SEQUENCE</scope>
    <source>
        <strain evidence="2">IBT 21917</strain>
    </source>
</reference>
<evidence type="ECO:0000256" key="1">
    <source>
        <dbReference type="SAM" id="MobiDB-lite"/>
    </source>
</evidence>
<evidence type="ECO:0008006" key="4">
    <source>
        <dbReference type="Google" id="ProtNLM"/>
    </source>
</evidence>
<feature type="region of interest" description="Disordered" evidence="1">
    <location>
        <begin position="86"/>
        <end position="172"/>
    </location>
</feature>
<feature type="compositionally biased region" description="Basic residues" evidence="1">
    <location>
        <begin position="146"/>
        <end position="155"/>
    </location>
</feature>
<accession>A0A9W9M047</accession>
<dbReference type="PANTHER" id="PTHR28199:SF1">
    <property type="entry name" value="PROCESSING OF GAS1 AND ALP PROTEIN 2"/>
    <property type="match status" value="1"/>
</dbReference>